<dbReference type="EMBL" id="JARJCM010000395">
    <property type="protein sequence ID" value="KAJ7017596.1"/>
    <property type="molecule type" value="Genomic_DNA"/>
</dbReference>
<evidence type="ECO:0000313" key="1">
    <source>
        <dbReference type="EMBL" id="KAJ7017596.1"/>
    </source>
</evidence>
<keyword evidence="2" id="KW-1185">Reference proteome</keyword>
<comment type="caution">
    <text evidence="1">The sequence shown here is derived from an EMBL/GenBank/DDBJ whole genome shotgun (WGS) entry which is preliminary data.</text>
</comment>
<evidence type="ECO:0000313" key="2">
    <source>
        <dbReference type="Proteomes" id="UP001218188"/>
    </source>
</evidence>
<gene>
    <name evidence="1" type="ORF">C8F04DRAFT_1279178</name>
</gene>
<organism evidence="1 2">
    <name type="scientific">Mycena alexandri</name>
    <dbReference type="NCBI Taxonomy" id="1745969"/>
    <lineage>
        <taxon>Eukaryota</taxon>
        <taxon>Fungi</taxon>
        <taxon>Dikarya</taxon>
        <taxon>Basidiomycota</taxon>
        <taxon>Agaricomycotina</taxon>
        <taxon>Agaricomycetes</taxon>
        <taxon>Agaricomycetidae</taxon>
        <taxon>Agaricales</taxon>
        <taxon>Marasmiineae</taxon>
        <taxon>Mycenaceae</taxon>
        <taxon>Mycena</taxon>
    </lineage>
</organism>
<protein>
    <submittedName>
        <fullName evidence="1">Uncharacterized protein</fullName>
    </submittedName>
</protein>
<dbReference type="AlphaFoldDB" id="A0AAD6RY16"/>
<sequence length="177" mass="19961">MAVAKSTPPRPMRAVRLRQCTPLDRWLASVEMKTSPELYIDSPLPDDHTMVELYMYVFEGVLGVAYRLSLTIFHPSLGSTDDDIHLARFVGTPHDANAPLWVRRLPPCKLLRFAQPLEFVANLVGGMTDICVKPLMGNPADERRMKCWCHDALAIIAPARPDPTPRCRRRRTTRGGN</sequence>
<name>A0AAD6RY16_9AGAR</name>
<accession>A0AAD6RY16</accession>
<proteinExistence type="predicted"/>
<dbReference type="Proteomes" id="UP001218188">
    <property type="component" value="Unassembled WGS sequence"/>
</dbReference>
<reference evidence="1" key="1">
    <citation type="submission" date="2023-03" db="EMBL/GenBank/DDBJ databases">
        <title>Massive genome expansion in bonnet fungi (Mycena s.s.) driven by repeated elements and novel gene families across ecological guilds.</title>
        <authorList>
            <consortium name="Lawrence Berkeley National Laboratory"/>
            <person name="Harder C.B."/>
            <person name="Miyauchi S."/>
            <person name="Viragh M."/>
            <person name="Kuo A."/>
            <person name="Thoen E."/>
            <person name="Andreopoulos B."/>
            <person name="Lu D."/>
            <person name="Skrede I."/>
            <person name="Drula E."/>
            <person name="Henrissat B."/>
            <person name="Morin E."/>
            <person name="Kohler A."/>
            <person name="Barry K."/>
            <person name="LaButti K."/>
            <person name="Morin E."/>
            <person name="Salamov A."/>
            <person name="Lipzen A."/>
            <person name="Mereny Z."/>
            <person name="Hegedus B."/>
            <person name="Baldrian P."/>
            <person name="Stursova M."/>
            <person name="Weitz H."/>
            <person name="Taylor A."/>
            <person name="Grigoriev I.V."/>
            <person name="Nagy L.G."/>
            <person name="Martin F."/>
            <person name="Kauserud H."/>
        </authorList>
    </citation>
    <scope>NUCLEOTIDE SEQUENCE</scope>
    <source>
        <strain evidence="1">CBHHK200</strain>
    </source>
</reference>